<proteinExistence type="inferred from homology"/>
<name>A0A317MUI1_9GAMM</name>
<organism evidence="3 4">
    <name type="scientific">Plasticicumulans acidivorans</name>
    <dbReference type="NCBI Taxonomy" id="886464"/>
    <lineage>
        <taxon>Bacteria</taxon>
        <taxon>Pseudomonadati</taxon>
        <taxon>Pseudomonadota</taxon>
        <taxon>Gammaproteobacteria</taxon>
        <taxon>Candidatus Competibacteraceae</taxon>
        <taxon>Plasticicumulans</taxon>
    </lineage>
</organism>
<evidence type="ECO:0000256" key="1">
    <source>
        <dbReference type="ARBA" id="ARBA00006484"/>
    </source>
</evidence>
<accession>A0A317MUI1</accession>
<comment type="similarity">
    <text evidence="1 2">Belongs to the short-chain dehydrogenases/reductases (SDR) family.</text>
</comment>
<protein>
    <submittedName>
        <fullName evidence="3">NAD(P)-dependent dehydrogenase (Short-subunit alcohol dehydrogenase family)</fullName>
    </submittedName>
</protein>
<dbReference type="CDD" id="cd05233">
    <property type="entry name" value="SDR_c"/>
    <property type="match status" value="1"/>
</dbReference>
<dbReference type="PRINTS" id="PR00080">
    <property type="entry name" value="SDRFAMILY"/>
</dbReference>
<dbReference type="InterPro" id="IPR050259">
    <property type="entry name" value="SDR"/>
</dbReference>
<dbReference type="Proteomes" id="UP000246569">
    <property type="component" value="Unassembled WGS sequence"/>
</dbReference>
<comment type="caution">
    <text evidence="3">The sequence shown here is derived from an EMBL/GenBank/DDBJ whole genome shotgun (WGS) entry which is preliminary data.</text>
</comment>
<gene>
    <name evidence="3" type="ORF">C7443_10627</name>
</gene>
<dbReference type="SUPFAM" id="SSF51735">
    <property type="entry name" value="NAD(P)-binding Rossmann-fold domains"/>
    <property type="match status" value="1"/>
</dbReference>
<dbReference type="InterPro" id="IPR002347">
    <property type="entry name" value="SDR_fam"/>
</dbReference>
<dbReference type="InterPro" id="IPR036291">
    <property type="entry name" value="NAD(P)-bd_dom_sf"/>
</dbReference>
<dbReference type="FunFam" id="3.40.50.720:FF:000084">
    <property type="entry name" value="Short-chain dehydrogenase reductase"/>
    <property type="match status" value="1"/>
</dbReference>
<dbReference type="PANTHER" id="PTHR42879:SF2">
    <property type="entry name" value="3-OXOACYL-[ACYL-CARRIER-PROTEIN] REDUCTASE FABG"/>
    <property type="match status" value="1"/>
</dbReference>
<dbReference type="EMBL" id="QGTJ01000006">
    <property type="protein sequence ID" value="PWV61013.1"/>
    <property type="molecule type" value="Genomic_DNA"/>
</dbReference>
<evidence type="ECO:0000313" key="4">
    <source>
        <dbReference type="Proteomes" id="UP000246569"/>
    </source>
</evidence>
<keyword evidence="4" id="KW-1185">Reference proteome</keyword>
<dbReference type="OrthoDB" id="9793325at2"/>
<dbReference type="PRINTS" id="PR00081">
    <property type="entry name" value="GDHRDH"/>
</dbReference>
<dbReference type="AlphaFoldDB" id="A0A317MUI1"/>
<dbReference type="Gene3D" id="3.40.50.720">
    <property type="entry name" value="NAD(P)-binding Rossmann-like Domain"/>
    <property type="match status" value="1"/>
</dbReference>
<evidence type="ECO:0000313" key="3">
    <source>
        <dbReference type="EMBL" id="PWV61013.1"/>
    </source>
</evidence>
<dbReference type="PANTHER" id="PTHR42879">
    <property type="entry name" value="3-OXOACYL-(ACYL-CARRIER-PROTEIN) REDUCTASE"/>
    <property type="match status" value="1"/>
</dbReference>
<evidence type="ECO:0000256" key="2">
    <source>
        <dbReference type="RuleBase" id="RU000363"/>
    </source>
</evidence>
<sequence>MHIDLSGKTAIVTGSSAGIGFAIAAGLARAGAHVIVNGRSAASTAQAVERIAAAAPQAQVEGHAGDLGTAQGCAELVARYPSCDILVNNLGIYGLQDFFETPDSEWQRFFEVNIMSGVRLSRAYLPAMVGRGWGRVVFISSESALNIPADMIHYGFTKTALLSLARGLAKRVAGSGVTVNSVLPGPTLSDGLATMLADEVSASGKTLDEVAAEFVVAHRPSSIIRRAASVEEVANMVVYTCSPQASATTGAALRVDGGVVDSL</sequence>
<reference evidence="3 4" key="1">
    <citation type="submission" date="2018-05" db="EMBL/GenBank/DDBJ databases">
        <title>Genomic Encyclopedia of Type Strains, Phase IV (KMG-IV): sequencing the most valuable type-strain genomes for metagenomic binning, comparative biology and taxonomic classification.</title>
        <authorList>
            <person name="Goeker M."/>
        </authorList>
    </citation>
    <scope>NUCLEOTIDE SEQUENCE [LARGE SCALE GENOMIC DNA]</scope>
    <source>
        <strain evidence="3 4">DSM 23606</strain>
    </source>
</reference>
<dbReference type="RefSeq" id="WP_110018694.1">
    <property type="nucleotide sequence ID" value="NZ_QGTJ01000006.1"/>
</dbReference>
<dbReference type="Pfam" id="PF00106">
    <property type="entry name" value="adh_short"/>
    <property type="match status" value="1"/>
</dbReference>